<keyword evidence="4" id="KW-1133">Transmembrane helix</keyword>
<dbReference type="Gene3D" id="1.10.287.950">
    <property type="entry name" value="Methyl-accepting chemotaxis protein"/>
    <property type="match status" value="1"/>
</dbReference>
<dbReference type="SMART" id="SM00283">
    <property type="entry name" value="MA"/>
    <property type="match status" value="1"/>
</dbReference>
<dbReference type="RefSeq" id="WP_191325065.1">
    <property type="nucleotide sequence ID" value="NZ_BMZP01000014.1"/>
</dbReference>
<dbReference type="SUPFAM" id="SSF58104">
    <property type="entry name" value="Methyl-accepting chemotaxis protein (MCP) signaling domain"/>
    <property type="match status" value="1"/>
</dbReference>
<keyword evidence="3" id="KW-0807">Transducer</keyword>
<dbReference type="Proteomes" id="UP001595683">
    <property type="component" value="Unassembled WGS sequence"/>
</dbReference>
<dbReference type="InterPro" id="IPR004089">
    <property type="entry name" value="MCPsignal_dom"/>
</dbReference>
<keyword evidence="4" id="KW-0472">Membrane</keyword>
<evidence type="ECO:0000313" key="7">
    <source>
        <dbReference type="Proteomes" id="UP001595683"/>
    </source>
</evidence>
<dbReference type="PRINTS" id="PR00260">
    <property type="entry name" value="CHEMTRNSDUCR"/>
</dbReference>
<evidence type="ECO:0000256" key="1">
    <source>
        <dbReference type="ARBA" id="ARBA00022500"/>
    </source>
</evidence>
<accession>A0ABV7V8K9</accession>
<evidence type="ECO:0000256" key="4">
    <source>
        <dbReference type="SAM" id="Phobius"/>
    </source>
</evidence>
<dbReference type="PANTHER" id="PTHR43531:SF11">
    <property type="entry name" value="METHYL-ACCEPTING CHEMOTAXIS PROTEIN 3"/>
    <property type="match status" value="1"/>
</dbReference>
<dbReference type="PROSITE" id="PS50111">
    <property type="entry name" value="CHEMOTAXIS_TRANSDUC_2"/>
    <property type="match status" value="1"/>
</dbReference>
<organism evidence="6 7">
    <name type="scientific">Novosphingobium pokkalii</name>
    <dbReference type="NCBI Taxonomy" id="1770194"/>
    <lineage>
        <taxon>Bacteria</taxon>
        <taxon>Pseudomonadati</taxon>
        <taxon>Pseudomonadota</taxon>
        <taxon>Alphaproteobacteria</taxon>
        <taxon>Sphingomonadales</taxon>
        <taxon>Sphingomonadaceae</taxon>
        <taxon>Novosphingobium</taxon>
    </lineage>
</organism>
<keyword evidence="7" id="KW-1185">Reference proteome</keyword>
<protein>
    <submittedName>
        <fullName evidence="6">Methyl-accepting chemotaxis protein</fullName>
    </submittedName>
</protein>
<name>A0ABV7V8K9_9SPHN</name>
<evidence type="ECO:0000256" key="2">
    <source>
        <dbReference type="ARBA" id="ARBA00029447"/>
    </source>
</evidence>
<comment type="similarity">
    <text evidence="2">Belongs to the methyl-accepting chemotaxis (MCP) protein family.</text>
</comment>
<feature type="transmembrane region" description="Helical" evidence="4">
    <location>
        <begin position="6"/>
        <end position="28"/>
    </location>
</feature>
<feature type="domain" description="Methyl-accepting transducer" evidence="5">
    <location>
        <begin position="73"/>
        <end position="278"/>
    </location>
</feature>
<comment type="caution">
    <text evidence="6">The sequence shown here is derived from an EMBL/GenBank/DDBJ whole genome shotgun (WGS) entry which is preliminary data.</text>
</comment>
<evidence type="ECO:0000256" key="3">
    <source>
        <dbReference type="PROSITE-ProRule" id="PRU00284"/>
    </source>
</evidence>
<keyword evidence="1" id="KW-0145">Chemotaxis</keyword>
<gene>
    <name evidence="6" type="ORF">ACFOOT_16280</name>
</gene>
<evidence type="ECO:0000313" key="6">
    <source>
        <dbReference type="EMBL" id="MFC3672976.1"/>
    </source>
</evidence>
<dbReference type="InterPro" id="IPR051310">
    <property type="entry name" value="MCP_chemotaxis"/>
</dbReference>
<evidence type="ECO:0000259" key="5">
    <source>
        <dbReference type="PROSITE" id="PS50111"/>
    </source>
</evidence>
<keyword evidence="4" id="KW-0812">Transmembrane</keyword>
<dbReference type="EMBL" id="JBHRYE010000030">
    <property type="protein sequence ID" value="MFC3672976.1"/>
    <property type="molecule type" value="Genomic_DNA"/>
</dbReference>
<proteinExistence type="inferred from homology"/>
<dbReference type="Pfam" id="PF00015">
    <property type="entry name" value="MCPsignal"/>
    <property type="match status" value="1"/>
</dbReference>
<reference evidence="7" key="1">
    <citation type="journal article" date="2019" name="Int. J. Syst. Evol. Microbiol.">
        <title>The Global Catalogue of Microorganisms (GCM) 10K type strain sequencing project: providing services to taxonomists for standard genome sequencing and annotation.</title>
        <authorList>
            <consortium name="The Broad Institute Genomics Platform"/>
            <consortium name="The Broad Institute Genome Sequencing Center for Infectious Disease"/>
            <person name="Wu L."/>
            <person name="Ma J."/>
        </authorList>
    </citation>
    <scope>NUCLEOTIDE SEQUENCE [LARGE SCALE GENOMIC DNA]</scope>
    <source>
        <strain evidence="7">KCTC 42224</strain>
    </source>
</reference>
<sequence>MLLFPVSAALLPALAVVAIGMLALFLVARATKRIDAALDRLADNGSDTTGPLPMGDTALPGEIRAMPGRIAAGCRTIKLGIDEIAAASLDLSARSDGQAETLAQAARKLDQFTGIMEITAESTRQASDRLRRAGKVAGKVEAIADDAADAMRTIEQSSQMMAQIVAVIEGIAYQTNLLALNAGVEAARAGEAGAGFALVAGEVRALAQRSADAAKDIRTVMASGAERITGGLAVVKDSSEALREIAGEVNAVSSLVDDLAQAAAKQAGSIGDIARMVSGVEDASAPHSPPPPPAGEKDSLMEQLARLRQLAVDAPTAPVVQPSGAMAAEAWNVA</sequence>
<dbReference type="PANTHER" id="PTHR43531">
    <property type="entry name" value="PROTEIN ICFG"/>
    <property type="match status" value="1"/>
</dbReference>
<dbReference type="InterPro" id="IPR004090">
    <property type="entry name" value="Chemotax_Me-accpt_rcpt"/>
</dbReference>